<evidence type="ECO:0000313" key="16">
    <source>
        <dbReference type="Proteomes" id="UP001285441"/>
    </source>
</evidence>
<evidence type="ECO:0000256" key="4">
    <source>
        <dbReference type="ARBA" id="ARBA00011534"/>
    </source>
</evidence>
<accession>A0AAE0NT66</accession>
<keyword evidence="10" id="KW-0010">Activator</keyword>
<evidence type="ECO:0000256" key="2">
    <source>
        <dbReference type="ARBA" id="ARBA00004574"/>
    </source>
</evidence>
<evidence type="ECO:0000256" key="7">
    <source>
        <dbReference type="ARBA" id="ARBA00022694"/>
    </source>
</evidence>
<evidence type="ECO:0000256" key="12">
    <source>
        <dbReference type="ARBA" id="ARBA00023242"/>
    </source>
</evidence>
<evidence type="ECO:0000256" key="11">
    <source>
        <dbReference type="ARBA" id="ARBA00023163"/>
    </source>
</evidence>
<evidence type="ECO:0000256" key="10">
    <source>
        <dbReference type="ARBA" id="ARBA00023159"/>
    </source>
</evidence>
<feature type="region of interest" description="Disordered" evidence="14">
    <location>
        <begin position="69"/>
        <end position="102"/>
    </location>
</feature>
<evidence type="ECO:0000256" key="3">
    <source>
        <dbReference type="ARBA" id="ARBA00008529"/>
    </source>
</evidence>
<gene>
    <name evidence="15" type="ORF">B0H63DRAFT_469628</name>
</gene>
<comment type="caution">
    <text evidence="15">The sequence shown here is derived from an EMBL/GenBank/DDBJ whole genome shotgun (WGS) entry which is preliminary data.</text>
</comment>
<feature type="non-terminal residue" evidence="15">
    <location>
        <position position="102"/>
    </location>
</feature>
<keyword evidence="6" id="KW-0158">Chromosome</keyword>
<evidence type="ECO:0000256" key="1">
    <source>
        <dbReference type="ARBA" id="ARBA00004123"/>
    </source>
</evidence>
<evidence type="ECO:0000313" key="15">
    <source>
        <dbReference type="EMBL" id="KAK3387253.1"/>
    </source>
</evidence>
<keyword evidence="8" id="KW-0779">Telomere</keyword>
<keyword evidence="12" id="KW-0539">Nucleus</keyword>
<dbReference type="GO" id="GO:0005634">
    <property type="term" value="C:nucleus"/>
    <property type="evidence" value="ECO:0007669"/>
    <property type="project" value="UniProtKB-SubCell"/>
</dbReference>
<evidence type="ECO:0000256" key="14">
    <source>
        <dbReference type="SAM" id="MobiDB-lite"/>
    </source>
</evidence>
<comment type="similarity">
    <text evidence="3">Belongs to the GON7 family.</text>
</comment>
<feature type="compositionally biased region" description="Low complexity" evidence="14">
    <location>
        <begin position="25"/>
        <end position="38"/>
    </location>
</feature>
<dbReference type="GO" id="GO:0000781">
    <property type="term" value="C:chromosome, telomeric region"/>
    <property type="evidence" value="ECO:0007669"/>
    <property type="project" value="UniProtKB-SubCell"/>
</dbReference>
<name>A0AAE0NT66_9PEZI</name>
<evidence type="ECO:0000256" key="8">
    <source>
        <dbReference type="ARBA" id="ARBA00022895"/>
    </source>
</evidence>
<dbReference type="EMBL" id="JAULSW010000003">
    <property type="protein sequence ID" value="KAK3387253.1"/>
    <property type="molecule type" value="Genomic_DNA"/>
</dbReference>
<evidence type="ECO:0000256" key="5">
    <source>
        <dbReference type="ARBA" id="ARBA00019746"/>
    </source>
</evidence>
<sequence>MVEQQQPPSLTAVYTSGTSGNAPFTITTALPPVPTTTTDDNKSKTQYLLSVREAVIKLQEHVNKELTARMEEDNKKAQAAGAKPIADEKEEKNYGEEVVEED</sequence>
<dbReference type="GO" id="GO:0008033">
    <property type="term" value="P:tRNA processing"/>
    <property type="evidence" value="ECO:0007669"/>
    <property type="project" value="UniProtKB-KW"/>
</dbReference>
<comment type="subcellular location">
    <subcellularLocation>
        <location evidence="2">Chromosome</location>
        <location evidence="2">Telomere</location>
    </subcellularLocation>
    <subcellularLocation>
        <location evidence="1">Nucleus</location>
    </subcellularLocation>
</comment>
<reference evidence="15" key="1">
    <citation type="journal article" date="2023" name="Mol. Phylogenet. Evol.">
        <title>Genome-scale phylogeny and comparative genomics of the fungal order Sordariales.</title>
        <authorList>
            <person name="Hensen N."/>
            <person name="Bonometti L."/>
            <person name="Westerberg I."/>
            <person name="Brannstrom I.O."/>
            <person name="Guillou S."/>
            <person name="Cros-Aarteil S."/>
            <person name="Calhoun S."/>
            <person name="Haridas S."/>
            <person name="Kuo A."/>
            <person name="Mondo S."/>
            <person name="Pangilinan J."/>
            <person name="Riley R."/>
            <person name="LaButti K."/>
            <person name="Andreopoulos B."/>
            <person name="Lipzen A."/>
            <person name="Chen C."/>
            <person name="Yan M."/>
            <person name="Daum C."/>
            <person name="Ng V."/>
            <person name="Clum A."/>
            <person name="Steindorff A."/>
            <person name="Ohm R.A."/>
            <person name="Martin F."/>
            <person name="Silar P."/>
            <person name="Natvig D.O."/>
            <person name="Lalanne C."/>
            <person name="Gautier V."/>
            <person name="Ament-Velasquez S.L."/>
            <person name="Kruys A."/>
            <person name="Hutchinson M.I."/>
            <person name="Powell A.J."/>
            <person name="Barry K."/>
            <person name="Miller A.N."/>
            <person name="Grigoriev I.V."/>
            <person name="Debuchy R."/>
            <person name="Gladieux P."/>
            <person name="Hiltunen Thoren M."/>
            <person name="Johannesson H."/>
        </authorList>
    </citation>
    <scope>NUCLEOTIDE SEQUENCE</scope>
    <source>
        <strain evidence="15">CBS 232.78</strain>
    </source>
</reference>
<evidence type="ECO:0000256" key="9">
    <source>
        <dbReference type="ARBA" id="ARBA00023015"/>
    </source>
</evidence>
<evidence type="ECO:0000256" key="6">
    <source>
        <dbReference type="ARBA" id="ARBA00022454"/>
    </source>
</evidence>
<feature type="compositionally biased region" description="Polar residues" evidence="14">
    <location>
        <begin position="1"/>
        <end position="24"/>
    </location>
</feature>
<protein>
    <recommendedName>
        <fullName evidence="5">EKC/KEOPS complex subunit GON7</fullName>
    </recommendedName>
</protein>
<comment type="function">
    <text evidence="13">Component of the EKC/KEOPS complex that is required for the formation of a threonylcarbamoyl group on adenosine at position 37 (t(6)A37) in tRNAs that read codons beginning with adenine. The complex is probably involved in the transfer of the threonylcarbamoyl moiety of threonylcarbamoyl-AMP (TC-AMP) to the N6 group of A37. GON7 likely plays a supporting role to the catalytic subunit KAE1 in the complex. The EKC/KEOPS complex also promotes both telomere uncapping and telomere elongation. The complex is required for efficient recruitment of transcriptional coactivators.</text>
</comment>
<organism evidence="15 16">
    <name type="scientific">Podospora didyma</name>
    <dbReference type="NCBI Taxonomy" id="330526"/>
    <lineage>
        <taxon>Eukaryota</taxon>
        <taxon>Fungi</taxon>
        <taxon>Dikarya</taxon>
        <taxon>Ascomycota</taxon>
        <taxon>Pezizomycotina</taxon>
        <taxon>Sordariomycetes</taxon>
        <taxon>Sordariomycetidae</taxon>
        <taxon>Sordariales</taxon>
        <taxon>Podosporaceae</taxon>
        <taxon>Podospora</taxon>
    </lineage>
</organism>
<evidence type="ECO:0000256" key="13">
    <source>
        <dbReference type="ARBA" id="ARBA00025393"/>
    </source>
</evidence>
<comment type="subunit">
    <text evidence="4">Component of the EKC/KEOPS complex composed of at least BUD32, CGI121, GON7, KAE1 and PCC1; the whole complex dimerizes.</text>
</comment>
<keyword evidence="7" id="KW-0819">tRNA processing</keyword>
<keyword evidence="16" id="KW-1185">Reference proteome</keyword>
<feature type="compositionally biased region" description="Basic and acidic residues" evidence="14">
    <location>
        <begin position="85"/>
        <end position="95"/>
    </location>
</feature>
<proteinExistence type="inferred from homology"/>
<feature type="region of interest" description="Disordered" evidence="14">
    <location>
        <begin position="1"/>
        <end position="43"/>
    </location>
</feature>
<keyword evidence="11" id="KW-0804">Transcription</keyword>
<dbReference type="Pfam" id="PF08738">
    <property type="entry name" value="Gon7"/>
    <property type="match status" value="1"/>
</dbReference>
<reference evidence="15" key="2">
    <citation type="submission" date="2023-06" db="EMBL/GenBank/DDBJ databases">
        <authorList>
            <consortium name="Lawrence Berkeley National Laboratory"/>
            <person name="Haridas S."/>
            <person name="Hensen N."/>
            <person name="Bonometti L."/>
            <person name="Westerberg I."/>
            <person name="Brannstrom I.O."/>
            <person name="Guillou S."/>
            <person name="Cros-Aarteil S."/>
            <person name="Calhoun S."/>
            <person name="Kuo A."/>
            <person name="Mondo S."/>
            <person name="Pangilinan J."/>
            <person name="Riley R."/>
            <person name="LaButti K."/>
            <person name="Andreopoulos B."/>
            <person name="Lipzen A."/>
            <person name="Chen C."/>
            <person name="Yanf M."/>
            <person name="Daum C."/>
            <person name="Ng V."/>
            <person name="Clum A."/>
            <person name="Steindorff A."/>
            <person name="Ohm R."/>
            <person name="Martin F."/>
            <person name="Silar P."/>
            <person name="Natvig D."/>
            <person name="Lalanne C."/>
            <person name="Gautier V."/>
            <person name="Ament-velasquez S.L."/>
            <person name="Kruys A."/>
            <person name="Hutchinson M.I."/>
            <person name="Powell A.J."/>
            <person name="Barry K."/>
            <person name="Miller A.N."/>
            <person name="Grigoriev I.V."/>
            <person name="Debuchy R."/>
            <person name="Gladieux P."/>
            <person name="Thoren M.H."/>
            <person name="Johannesson H."/>
        </authorList>
    </citation>
    <scope>NUCLEOTIDE SEQUENCE</scope>
    <source>
        <strain evidence="15">CBS 232.78</strain>
    </source>
</reference>
<dbReference type="InterPro" id="IPR014849">
    <property type="entry name" value="EKC/KEOPS_Gon7"/>
</dbReference>
<dbReference type="AlphaFoldDB" id="A0AAE0NT66"/>
<dbReference type="Proteomes" id="UP001285441">
    <property type="component" value="Unassembled WGS sequence"/>
</dbReference>
<keyword evidence="9" id="KW-0805">Transcription regulation</keyword>